<accession>A0A6P4Y388</accession>
<reference evidence="4" key="1">
    <citation type="submission" date="2025-08" db="UniProtKB">
        <authorList>
            <consortium name="RefSeq"/>
        </authorList>
    </citation>
    <scope>IDENTIFICATION</scope>
    <source>
        <tissue evidence="4">Gonad</tissue>
    </source>
</reference>
<dbReference type="InterPro" id="IPR003582">
    <property type="entry name" value="ShKT_dom"/>
</dbReference>
<dbReference type="OrthoDB" id="5990302at2759"/>
<protein>
    <submittedName>
        <fullName evidence="4">Tyrosinase-like protein tyr-3 isoform X1</fullName>
    </submittedName>
</protein>
<dbReference type="Pfam" id="PF01549">
    <property type="entry name" value="ShK"/>
    <property type="match status" value="3"/>
</dbReference>
<feature type="domain" description="ShKT" evidence="2">
    <location>
        <begin position="141"/>
        <end position="175"/>
    </location>
</feature>
<feature type="domain" description="ShKT" evidence="2">
    <location>
        <begin position="98"/>
        <end position="132"/>
    </location>
</feature>
<dbReference type="AlphaFoldDB" id="A0A6P4Y388"/>
<gene>
    <name evidence="4" type="primary">LOC109465844</name>
</gene>
<evidence type="ECO:0000313" key="3">
    <source>
        <dbReference type="Proteomes" id="UP000515135"/>
    </source>
</evidence>
<dbReference type="KEGG" id="bbel:109465844"/>
<keyword evidence="3" id="KW-1185">Reference proteome</keyword>
<feature type="disulfide bond" evidence="1">
    <location>
        <begin position="98"/>
        <end position="132"/>
    </location>
</feature>
<organism evidence="3 4">
    <name type="scientific">Branchiostoma belcheri</name>
    <name type="common">Amphioxus</name>
    <dbReference type="NCBI Taxonomy" id="7741"/>
    <lineage>
        <taxon>Eukaryota</taxon>
        <taxon>Metazoa</taxon>
        <taxon>Chordata</taxon>
        <taxon>Cephalochordata</taxon>
        <taxon>Leptocardii</taxon>
        <taxon>Amphioxiformes</taxon>
        <taxon>Branchiostomatidae</taxon>
        <taxon>Branchiostoma</taxon>
    </lineage>
</organism>
<dbReference type="GeneID" id="109465844"/>
<evidence type="ECO:0000259" key="2">
    <source>
        <dbReference type="PROSITE" id="PS51670"/>
    </source>
</evidence>
<sequence>MEAPQTGDMGPDPIQTPLDKLEEQVIGDLQTEVDNLEKEERSFYSLKNRYQELRGGGQCTNKNKMCHAWSCAGECDKNPAYMLRQCTWSCGACGPKFCLDNNKNCDAWMKRGECSKNPGYMLANCCWSCMACGEGLGNGSCKDLDNRCPNWAQNGECEKNPKYMLANCRKSCNVCKGTGTVNAFTIVVNLFCGRTEQEFFAVLAVSQLKHFKAIKLMPRKTKLMPRNMESY</sequence>
<name>A0A6P4Y388_BRABE</name>
<evidence type="ECO:0000256" key="1">
    <source>
        <dbReference type="PROSITE-ProRule" id="PRU01005"/>
    </source>
</evidence>
<dbReference type="Proteomes" id="UP000515135">
    <property type="component" value="Unplaced"/>
</dbReference>
<proteinExistence type="predicted"/>
<comment type="caution">
    <text evidence="1">Lacks conserved residue(s) required for the propagation of feature annotation.</text>
</comment>
<feature type="disulfide bond" evidence="1">
    <location>
        <begin position="141"/>
        <end position="175"/>
    </location>
</feature>
<evidence type="ECO:0000313" key="4">
    <source>
        <dbReference type="RefSeq" id="XP_019618893.1"/>
    </source>
</evidence>
<dbReference type="RefSeq" id="XP_019618893.1">
    <property type="nucleotide sequence ID" value="XM_019763334.1"/>
</dbReference>
<keyword evidence="1" id="KW-1015">Disulfide bond</keyword>
<dbReference type="SMART" id="SM00254">
    <property type="entry name" value="ShKT"/>
    <property type="match status" value="3"/>
</dbReference>
<dbReference type="PROSITE" id="PS51670">
    <property type="entry name" value="SHKT"/>
    <property type="match status" value="2"/>
</dbReference>